<accession>D6WK26</accession>
<keyword evidence="3" id="KW-1185">Reference proteome</keyword>
<feature type="domain" description="CHK kinase-like" evidence="1">
    <location>
        <begin position="118"/>
        <end position="306"/>
    </location>
</feature>
<proteinExistence type="predicted"/>
<dbReference type="InterPro" id="IPR004119">
    <property type="entry name" value="EcKL"/>
</dbReference>
<dbReference type="KEGG" id="tca:103312981"/>
<sequence length="400" mass="45988">MSQITQSECSKVISAKLKTRDFKILRYQQIEFDEIVGYLGDHCTLEITILRDNHEETYSFFMKSAPRVPSQRTFFEEIDGFSKEKNFFTKFHPMLKRHNIDIIDDVIPECYLVFDETFILDDLKRKGYVTLPSRSPLAIDCIKAALASLAKLHASGLILEETKSCRLTDEFSLKESFYSGQGSAEQALQSAKGGMRAFCDWAKTDEALKTRIVSGIEEKKTFAVPSSRFRNTICHADPWTKNFLFKFEDGKAINCVTVDWQTYRYGPPAQDVLAFIYLVADGDVRKTHFDELLAFYYGELSKAMGKFGFGDVVTREEFFQSCQYFKQFALTQSLTHFQVVLLSDEDGKELFGNPEKAKSVIFGDDRYEFVQKILAKDPVFRKRVCSSVEELIKLHEEKCN</sequence>
<dbReference type="EMBL" id="KQ971342">
    <property type="protein sequence ID" value="EFA03626.1"/>
    <property type="molecule type" value="Genomic_DNA"/>
</dbReference>
<name>D6WK26_TRICA</name>
<dbReference type="OMA" id="DMITQIV"/>
<dbReference type="InterPro" id="IPR011009">
    <property type="entry name" value="Kinase-like_dom_sf"/>
</dbReference>
<dbReference type="InParanoid" id="D6WK26"/>
<reference evidence="2 3" key="2">
    <citation type="journal article" date="2010" name="Nucleic Acids Res.">
        <title>BeetleBase in 2010: revisions to provide comprehensive genomic information for Tribolium castaneum.</title>
        <authorList>
            <person name="Kim H.S."/>
            <person name="Murphy T."/>
            <person name="Xia J."/>
            <person name="Caragea D."/>
            <person name="Park Y."/>
            <person name="Beeman R.W."/>
            <person name="Lorenzen M.D."/>
            <person name="Butcher S."/>
            <person name="Manak J.R."/>
            <person name="Brown S.J."/>
        </authorList>
    </citation>
    <scope>NUCLEOTIDE SEQUENCE [LARGE SCALE GENOMIC DNA]</scope>
    <source>
        <strain evidence="2 3">Georgia GA2</strain>
    </source>
</reference>
<dbReference type="PhylomeDB" id="D6WK26"/>
<dbReference type="SUPFAM" id="SSF56112">
    <property type="entry name" value="Protein kinase-like (PK-like)"/>
    <property type="match status" value="1"/>
</dbReference>
<dbReference type="HOGENOM" id="CLU_010718_3_1_1"/>
<dbReference type="AlphaFoldDB" id="D6WK26"/>
<dbReference type="Pfam" id="PF02958">
    <property type="entry name" value="EcKL"/>
    <property type="match status" value="1"/>
</dbReference>
<dbReference type="SMART" id="SM00587">
    <property type="entry name" value="CHK"/>
    <property type="match status" value="1"/>
</dbReference>
<gene>
    <name evidence="2" type="primary">AUGUSTUS-3.0.2_13719</name>
    <name evidence="2" type="ORF">TcasGA2_TC013719</name>
</gene>
<dbReference type="Gene3D" id="3.90.1200.10">
    <property type="match status" value="1"/>
</dbReference>
<dbReference type="PANTHER" id="PTHR11012">
    <property type="entry name" value="PROTEIN KINASE-LIKE DOMAIN-CONTAINING"/>
    <property type="match status" value="1"/>
</dbReference>
<dbReference type="Proteomes" id="UP000007266">
    <property type="component" value="Linkage group 5"/>
</dbReference>
<organism evidence="2 3">
    <name type="scientific">Tribolium castaneum</name>
    <name type="common">Red flour beetle</name>
    <dbReference type="NCBI Taxonomy" id="7070"/>
    <lineage>
        <taxon>Eukaryota</taxon>
        <taxon>Metazoa</taxon>
        <taxon>Ecdysozoa</taxon>
        <taxon>Arthropoda</taxon>
        <taxon>Hexapoda</taxon>
        <taxon>Insecta</taxon>
        <taxon>Pterygota</taxon>
        <taxon>Neoptera</taxon>
        <taxon>Endopterygota</taxon>
        <taxon>Coleoptera</taxon>
        <taxon>Polyphaga</taxon>
        <taxon>Cucujiformia</taxon>
        <taxon>Tenebrionidae</taxon>
        <taxon>Tenebrionidae incertae sedis</taxon>
        <taxon>Tribolium</taxon>
    </lineage>
</organism>
<dbReference type="eggNOG" id="ENOG502SF49">
    <property type="taxonomic scope" value="Eukaryota"/>
</dbReference>
<reference evidence="2 3" key="1">
    <citation type="journal article" date="2008" name="Nature">
        <title>The genome of the model beetle and pest Tribolium castaneum.</title>
        <authorList>
            <consortium name="Tribolium Genome Sequencing Consortium"/>
            <person name="Richards S."/>
            <person name="Gibbs R.A."/>
            <person name="Weinstock G.M."/>
            <person name="Brown S.J."/>
            <person name="Denell R."/>
            <person name="Beeman R.W."/>
            <person name="Gibbs R."/>
            <person name="Beeman R.W."/>
            <person name="Brown S.J."/>
            <person name="Bucher G."/>
            <person name="Friedrich M."/>
            <person name="Grimmelikhuijzen C.J."/>
            <person name="Klingler M."/>
            <person name="Lorenzen M."/>
            <person name="Richards S."/>
            <person name="Roth S."/>
            <person name="Schroder R."/>
            <person name="Tautz D."/>
            <person name="Zdobnov E.M."/>
            <person name="Muzny D."/>
            <person name="Gibbs R.A."/>
            <person name="Weinstock G.M."/>
            <person name="Attaway T."/>
            <person name="Bell S."/>
            <person name="Buhay C.J."/>
            <person name="Chandrabose M.N."/>
            <person name="Chavez D."/>
            <person name="Clerk-Blankenburg K.P."/>
            <person name="Cree A."/>
            <person name="Dao M."/>
            <person name="Davis C."/>
            <person name="Chacko J."/>
            <person name="Dinh H."/>
            <person name="Dugan-Rocha S."/>
            <person name="Fowler G."/>
            <person name="Garner T.T."/>
            <person name="Garnes J."/>
            <person name="Gnirke A."/>
            <person name="Hawes A."/>
            <person name="Hernandez J."/>
            <person name="Hines S."/>
            <person name="Holder M."/>
            <person name="Hume J."/>
            <person name="Jhangiani S.N."/>
            <person name="Joshi V."/>
            <person name="Khan Z.M."/>
            <person name="Jackson L."/>
            <person name="Kovar C."/>
            <person name="Kowis A."/>
            <person name="Lee S."/>
            <person name="Lewis L.R."/>
            <person name="Margolis J."/>
            <person name="Morgan M."/>
            <person name="Nazareth L.V."/>
            <person name="Nguyen N."/>
            <person name="Okwuonu G."/>
            <person name="Parker D."/>
            <person name="Richards S."/>
            <person name="Ruiz S.J."/>
            <person name="Santibanez J."/>
            <person name="Savard J."/>
            <person name="Scherer S.E."/>
            <person name="Schneider B."/>
            <person name="Sodergren E."/>
            <person name="Tautz D."/>
            <person name="Vattahil S."/>
            <person name="Villasana D."/>
            <person name="White C.S."/>
            <person name="Wright R."/>
            <person name="Park Y."/>
            <person name="Beeman R.W."/>
            <person name="Lord J."/>
            <person name="Oppert B."/>
            <person name="Lorenzen M."/>
            <person name="Brown S."/>
            <person name="Wang L."/>
            <person name="Savard J."/>
            <person name="Tautz D."/>
            <person name="Richards S."/>
            <person name="Weinstock G."/>
            <person name="Gibbs R.A."/>
            <person name="Liu Y."/>
            <person name="Worley K."/>
            <person name="Weinstock G."/>
            <person name="Elsik C.G."/>
            <person name="Reese J.T."/>
            <person name="Elhaik E."/>
            <person name="Landan G."/>
            <person name="Graur D."/>
            <person name="Arensburger P."/>
            <person name="Atkinson P."/>
            <person name="Beeman R.W."/>
            <person name="Beidler J."/>
            <person name="Brown S.J."/>
            <person name="Demuth J.P."/>
            <person name="Drury D.W."/>
            <person name="Du Y.Z."/>
            <person name="Fujiwara H."/>
            <person name="Lorenzen M."/>
            <person name="Maselli V."/>
            <person name="Osanai M."/>
            <person name="Park Y."/>
            <person name="Robertson H.M."/>
            <person name="Tu Z."/>
            <person name="Wang J.J."/>
            <person name="Wang S."/>
            <person name="Richards S."/>
            <person name="Song H."/>
            <person name="Zhang L."/>
            <person name="Sodergren E."/>
            <person name="Werner D."/>
            <person name="Stanke M."/>
            <person name="Morgenstern B."/>
            <person name="Solovyev V."/>
            <person name="Kosarev P."/>
            <person name="Brown G."/>
            <person name="Chen H.C."/>
            <person name="Ermolaeva O."/>
            <person name="Hlavina W."/>
            <person name="Kapustin Y."/>
            <person name="Kiryutin B."/>
            <person name="Kitts P."/>
            <person name="Maglott D."/>
            <person name="Pruitt K."/>
            <person name="Sapojnikov V."/>
            <person name="Souvorov A."/>
            <person name="Mackey A.J."/>
            <person name="Waterhouse R.M."/>
            <person name="Wyder S."/>
            <person name="Zdobnov E.M."/>
            <person name="Zdobnov E.M."/>
            <person name="Wyder S."/>
            <person name="Kriventseva E.V."/>
            <person name="Kadowaki T."/>
            <person name="Bork P."/>
            <person name="Aranda M."/>
            <person name="Bao R."/>
            <person name="Beermann A."/>
            <person name="Berns N."/>
            <person name="Bolognesi R."/>
            <person name="Bonneton F."/>
            <person name="Bopp D."/>
            <person name="Brown S.J."/>
            <person name="Bucher G."/>
            <person name="Butts T."/>
            <person name="Chaumot A."/>
            <person name="Denell R.E."/>
            <person name="Ferrier D.E."/>
            <person name="Friedrich M."/>
            <person name="Gordon C.M."/>
            <person name="Jindra M."/>
            <person name="Klingler M."/>
            <person name="Lan Q."/>
            <person name="Lattorff H.M."/>
            <person name="Laudet V."/>
            <person name="von Levetsow C."/>
            <person name="Liu Z."/>
            <person name="Lutz R."/>
            <person name="Lynch J.A."/>
            <person name="da Fonseca R.N."/>
            <person name="Posnien N."/>
            <person name="Reuter R."/>
            <person name="Roth S."/>
            <person name="Savard J."/>
            <person name="Schinko J.B."/>
            <person name="Schmitt C."/>
            <person name="Schoppmeier M."/>
            <person name="Schroder R."/>
            <person name="Shippy T.D."/>
            <person name="Simonnet F."/>
            <person name="Marques-Souza H."/>
            <person name="Tautz D."/>
            <person name="Tomoyasu Y."/>
            <person name="Trauner J."/>
            <person name="Van der Zee M."/>
            <person name="Vervoort M."/>
            <person name="Wittkopp N."/>
            <person name="Wimmer E.A."/>
            <person name="Yang X."/>
            <person name="Jones A.K."/>
            <person name="Sattelle D.B."/>
            <person name="Ebert P.R."/>
            <person name="Nelson D."/>
            <person name="Scott J.G."/>
            <person name="Beeman R.W."/>
            <person name="Muthukrishnan S."/>
            <person name="Kramer K.J."/>
            <person name="Arakane Y."/>
            <person name="Beeman R.W."/>
            <person name="Zhu Q."/>
            <person name="Hogenkamp D."/>
            <person name="Dixit R."/>
            <person name="Oppert B."/>
            <person name="Jiang H."/>
            <person name="Zou Z."/>
            <person name="Marshall J."/>
            <person name="Elpidina E."/>
            <person name="Vinokurov K."/>
            <person name="Oppert C."/>
            <person name="Zou Z."/>
            <person name="Evans J."/>
            <person name="Lu Z."/>
            <person name="Zhao P."/>
            <person name="Sumathipala N."/>
            <person name="Altincicek B."/>
            <person name="Vilcinskas A."/>
            <person name="Williams M."/>
            <person name="Hultmark D."/>
            <person name="Hetru C."/>
            <person name="Jiang H."/>
            <person name="Grimmelikhuijzen C.J."/>
            <person name="Hauser F."/>
            <person name="Cazzamali G."/>
            <person name="Williamson M."/>
            <person name="Park Y."/>
            <person name="Li B."/>
            <person name="Tanaka Y."/>
            <person name="Predel R."/>
            <person name="Neupert S."/>
            <person name="Schachtner J."/>
            <person name="Verleyen P."/>
            <person name="Raible F."/>
            <person name="Bork P."/>
            <person name="Friedrich M."/>
            <person name="Walden K.K."/>
            <person name="Robertson H.M."/>
            <person name="Angeli S."/>
            <person name="Foret S."/>
            <person name="Bucher G."/>
            <person name="Schuetz S."/>
            <person name="Maleszka R."/>
            <person name="Wimmer E.A."/>
            <person name="Beeman R.W."/>
            <person name="Lorenzen M."/>
            <person name="Tomoyasu Y."/>
            <person name="Miller S.C."/>
            <person name="Grossmann D."/>
            <person name="Bucher G."/>
        </authorList>
    </citation>
    <scope>NUCLEOTIDE SEQUENCE [LARGE SCALE GENOMIC DNA]</scope>
    <source>
        <strain evidence="2 3">Georgia GA2</strain>
    </source>
</reference>
<dbReference type="OrthoDB" id="190089at2759"/>
<evidence type="ECO:0000313" key="3">
    <source>
        <dbReference type="Proteomes" id="UP000007266"/>
    </source>
</evidence>
<dbReference type="PANTHER" id="PTHR11012:SF48">
    <property type="entry name" value="CHK KINASE-LIKE DOMAIN-CONTAINING PROTEIN-RELATED"/>
    <property type="match status" value="1"/>
</dbReference>
<evidence type="ECO:0000313" key="2">
    <source>
        <dbReference type="EMBL" id="EFA03626.1"/>
    </source>
</evidence>
<evidence type="ECO:0000259" key="1">
    <source>
        <dbReference type="SMART" id="SM00587"/>
    </source>
</evidence>
<dbReference type="InterPro" id="IPR015897">
    <property type="entry name" value="CHK_kinase-like"/>
</dbReference>
<protein>
    <recommendedName>
        <fullName evidence="1">CHK kinase-like domain-containing protein</fullName>
    </recommendedName>
</protein>